<evidence type="ECO:0000313" key="1">
    <source>
        <dbReference type="EMBL" id="SMO87711.1"/>
    </source>
</evidence>
<dbReference type="RefSeq" id="WP_142529576.1">
    <property type="nucleotide sequence ID" value="NZ_CBCSJO010000009.1"/>
</dbReference>
<accession>A0A521EWC3</accession>
<reference evidence="1 2" key="1">
    <citation type="submission" date="2017-05" db="EMBL/GenBank/DDBJ databases">
        <authorList>
            <person name="Varghese N."/>
            <person name="Submissions S."/>
        </authorList>
    </citation>
    <scope>NUCLEOTIDE SEQUENCE [LARGE SCALE GENOMIC DNA]</scope>
    <source>
        <strain evidence="1 2">DSM 19036</strain>
    </source>
</reference>
<name>A0A521EWC3_9SPHI</name>
<dbReference type="OrthoDB" id="798541at2"/>
<gene>
    <name evidence="1" type="ORF">SAMN06265348_109162</name>
</gene>
<protein>
    <submittedName>
        <fullName evidence="1">Uncharacterized protein</fullName>
    </submittedName>
</protein>
<organism evidence="1 2">
    <name type="scientific">Pedobacter westerhofensis</name>
    <dbReference type="NCBI Taxonomy" id="425512"/>
    <lineage>
        <taxon>Bacteria</taxon>
        <taxon>Pseudomonadati</taxon>
        <taxon>Bacteroidota</taxon>
        <taxon>Sphingobacteriia</taxon>
        <taxon>Sphingobacteriales</taxon>
        <taxon>Sphingobacteriaceae</taxon>
        <taxon>Pedobacter</taxon>
    </lineage>
</organism>
<evidence type="ECO:0000313" key="2">
    <source>
        <dbReference type="Proteomes" id="UP000320300"/>
    </source>
</evidence>
<dbReference type="Proteomes" id="UP000320300">
    <property type="component" value="Unassembled WGS sequence"/>
</dbReference>
<keyword evidence="2" id="KW-1185">Reference proteome</keyword>
<proteinExistence type="predicted"/>
<dbReference type="EMBL" id="FXTN01000009">
    <property type="protein sequence ID" value="SMO87711.1"/>
    <property type="molecule type" value="Genomic_DNA"/>
</dbReference>
<sequence>MSFEIHIYLGSACITEKSKHKYPVGEKHAFLFYLKQDKNSEYAPIQAEEVIAELGFSNIEFSRVGKVSPDRIGHGDKKDYYDNAIEHGSTFILYEDPM</sequence>
<dbReference type="AlphaFoldDB" id="A0A521EWC3"/>